<accession>A0A8B9VWW9</accession>
<keyword evidence="8" id="KW-1185">Reference proteome</keyword>
<evidence type="ECO:0000256" key="2">
    <source>
        <dbReference type="ARBA" id="ARBA00022670"/>
    </source>
</evidence>
<dbReference type="PANTHER" id="PTHR11010">
    <property type="entry name" value="PROTEASE S28 PRO-X CARBOXYPEPTIDASE-RELATED"/>
    <property type="match status" value="1"/>
</dbReference>
<evidence type="ECO:0000256" key="1">
    <source>
        <dbReference type="ARBA" id="ARBA00011079"/>
    </source>
</evidence>
<evidence type="ECO:0000313" key="8">
    <source>
        <dbReference type="Proteomes" id="UP000694549"/>
    </source>
</evidence>
<dbReference type="AlphaFoldDB" id="A0A8B9VWW9"/>
<dbReference type="GO" id="GO:0006508">
    <property type="term" value="P:proteolysis"/>
    <property type="evidence" value="ECO:0007669"/>
    <property type="project" value="UniProtKB-KW"/>
</dbReference>
<dbReference type="PANTHER" id="PTHR11010:SF11">
    <property type="entry name" value="THYMUS-SPECIFIC SERINE PROTEASE"/>
    <property type="match status" value="1"/>
</dbReference>
<sequence length="209" mass="22080">PCTPCTPLHPVHPLHPLHPPAPHCTPLPRSARCHRGALIPPQAFLRRGGQPCTPSSRRALLRELRGLGSAGGSRAWLFQTCTEFGFYPSCEDAACPFSRFQTLRAQLSLCSAAFGIAPVRVREAAANTNGFYGAARIQAPRLLFVNGALDPWHVLSAGGGRRGVLIAGASHCVDMAPPRPGDPPALTAARQVSGDRGGTREGAQDTWGG</sequence>
<keyword evidence="2" id="KW-0645">Protease</keyword>
<dbReference type="GO" id="GO:0005768">
    <property type="term" value="C:endosome"/>
    <property type="evidence" value="ECO:0007669"/>
    <property type="project" value="TreeGrafter"/>
</dbReference>
<evidence type="ECO:0000256" key="5">
    <source>
        <dbReference type="ARBA" id="ARBA00023180"/>
    </source>
</evidence>
<evidence type="ECO:0000256" key="3">
    <source>
        <dbReference type="ARBA" id="ARBA00022729"/>
    </source>
</evidence>
<dbReference type="GO" id="GO:0070008">
    <property type="term" value="F:serine-type exopeptidase activity"/>
    <property type="evidence" value="ECO:0007669"/>
    <property type="project" value="InterPro"/>
</dbReference>
<evidence type="ECO:0000313" key="7">
    <source>
        <dbReference type="Ensembl" id="ENSAZOP00000028344.1"/>
    </source>
</evidence>
<feature type="region of interest" description="Disordered" evidence="6">
    <location>
        <begin position="177"/>
        <end position="209"/>
    </location>
</feature>
<dbReference type="Pfam" id="PF05577">
    <property type="entry name" value="Peptidase_S28"/>
    <property type="match status" value="1"/>
</dbReference>
<dbReference type="GO" id="GO:0005764">
    <property type="term" value="C:lysosome"/>
    <property type="evidence" value="ECO:0007669"/>
    <property type="project" value="TreeGrafter"/>
</dbReference>
<dbReference type="Proteomes" id="UP000694549">
    <property type="component" value="Unplaced"/>
</dbReference>
<reference evidence="7" key="1">
    <citation type="submission" date="2025-08" db="UniProtKB">
        <authorList>
            <consortium name="Ensembl"/>
        </authorList>
    </citation>
    <scope>IDENTIFICATION</scope>
</reference>
<dbReference type="InterPro" id="IPR029058">
    <property type="entry name" value="AB_hydrolase_fold"/>
</dbReference>
<evidence type="ECO:0008006" key="9">
    <source>
        <dbReference type="Google" id="ProtNLM"/>
    </source>
</evidence>
<evidence type="ECO:0000256" key="4">
    <source>
        <dbReference type="ARBA" id="ARBA00022801"/>
    </source>
</evidence>
<organism evidence="7 8">
    <name type="scientific">Anas zonorhyncha</name>
    <name type="common">Eastern spot-billed duck</name>
    <dbReference type="NCBI Taxonomy" id="75864"/>
    <lineage>
        <taxon>Eukaryota</taxon>
        <taxon>Metazoa</taxon>
        <taxon>Chordata</taxon>
        <taxon>Craniata</taxon>
        <taxon>Vertebrata</taxon>
        <taxon>Euteleostomi</taxon>
        <taxon>Archelosauria</taxon>
        <taxon>Archosauria</taxon>
        <taxon>Dinosauria</taxon>
        <taxon>Saurischia</taxon>
        <taxon>Theropoda</taxon>
        <taxon>Coelurosauria</taxon>
        <taxon>Aves</taxon>
        <taxon>Neognathae</taxon>
        <taxon>Galloanserae</taxon>
        <taxon>Anseriformes</taxon>
        <taxon>Anatidae</taxon>
        <taxon>Anatinae</taxon>
        <taxon>Anas</taxon>
    </lineage>
</organism>
<dbReference type="Gene3D" id="3.40.50.1820">
    <property type="entry name" value="alpha/beta hydrolase"/>
    <property type="match status" value="1"/>
</dbReference>
<keyword evidence="4" id="KW-0378">Hydrolase</keyword>
<name>A0A8B9VWW9_9AVES</name>
<proteinExistence type="inferred from homology"/>
<reference evidence="7" key="2">
    <citation type="submission" date="2025-09" db="UniProtKB">
        <authorList>
            <consortium name="Ensembl"/>
        </authorList>
    </citation>
    <scope>IDENTIFICATION</scope>
</reference>
<dbReference type="InterPro" id="IPR008758">
    <property type="entry name" value="Peptidase_S28"/>
</dbReference>
<keyword evidence="5" id="KW-0325">Glycoprotein</keyword>
<comment type="similarity">
    <text evidence="1">Belongs to the peptidase S28 family.</text>
</comment>
<dbReference type="Ensembl" id="ENSAZOT00000030365.1">
    <property type="protein sequence ID" value="ENSAZOP00000028344.1"/>
    <property type="gene ID" value="ENSAZOG00000017895.1"/>
</dbReference>
<keyword evidence="3" id="KW-0732">Signal</keyword>
<dbReference type="GO" id="GO:0008239">
    <property type="term" value="F:dipeptidyl-peptidase activity"/>
    <property type="evidence" value="ECO:0007669"/>
    <property type="project" value="TreeGrafter"/>
</dbReference>
<evidence type="ECO:0000256" key="6">
    <source>
        <dbReference type="SAM" id="MobiDB-lite"/>
    </source>
</evidence>
<protein>
    <recommendedName>
        <fullName evidence="9">Thymus-specific serine protease</fullName>
    </recommendedName>
</protein>